<dbReference type="AlphaFoldDB" id="A0A9D1V898"/>
<proteinExistence type="predicted"/>
<dbReference type="EMBL" id="DXFX01000071">
    <property type="protein sequence ID" value="HIX07935.1"/>
    <property type="molecule type" value="Genomic_DNA"/>
</dbReference>
<comment type="caution">
    <text evidence="1">The sequence shown here is derived from an EMBL/GenBank/DDBJ whole genome shotgun (WGS) entry which is preliminary data.</text>
</comment>
<accession>A0A9D1V898</accession>
<evidence type="ECO:0000313" key="2">
    <source>
        <dbReference type="Proteomes" id="UP000824204"/>
    </source>
</evidence>
<reference evidence="1" key="1">
    <citation type="journal article" date="2021" name="PeerJ">
        <title>Extensive microbial diversity within the chicken gut microbiome revealed by metagenomics and culture.</title>
        <authorList>
            <person name="Gilroy R."/>
            <person name="Ravi A."/>
            <person name="Getino M."/>
            <person name="Pursley I."/>
            <person name="Horton D.L."/>
            <person name="Alikhan N.F."/>
            <person name="Baker D."/>
            <person name="Gharbi K."/>
            <person name="Hall N."/>
            <person name="Watson M."/>
            <person name="Adriaenssens E.M."/>
            <person name="Foster-Nyarko E."/>
            <person name="Jarju S."/>
            <person name="Secka A."/>
            <person name="Antonio M."/>
            <person name="Oren A."/>
            <person name="Chaudhuri R.R."/>
            <person name="La Ragione R."/>
            <person name="Hildebrand F."/>
            <person name="Pallen M.J."/>
        </authorList>
    </citation>
    <scope>NUCLEOTIDE SEQUENCE</scope>
    <source>
        <strain evidence="1">811</strain>
    </source>
</reference>
<evidence type="ECO:0000313" key="1">
    <source>
        <dbReference type="EMBL" id="HIX07935.1"/>
    </source>
</evidence>
<sequence>MRRLRESALRARDVLEREKQPLSEGCRALIARDVAAALSEYFVLTGSVRLKVERGEKVKITLEAEAESILPFASFGGGL</sequence>
<dbReference type="Proteomes" id="UP000824204">
    <property type="component" value="Unassembled WGS sequence"/>
</dbReference>
<gene>
    <name evidence="1" type="ORF">H9741_05660</name>
</gene>
<protein>
    <submittedName>
        <fullName evidence="1">Uncharacterized protein</fullName>
    </submittedName>
</protein>
<name>A0A9D1V898_9FIRM</name>
<organism evidence="1 2">
    <name type="scientific">Candidatus Borkfalkia faecipullorum</name>
    <dbReference type="NCBI Taxonomy" id="2838510"/>
    <lineage>
        <taxon>Bacteria</taxon>
        <taxon>Bacillati</taxon>
        <taxon>Bacillota</taxon>
        <taxon>Clostridia</taxon>
        <taxon>Christensenellales</taxon>
        <taxon>Christensenellaceae</taxon>
        <taxon>Candidatus Borkfalkia</taxon>
    </lineage>
</organism>
<reference evidence="1" key="2">
    <citation type="submission" date="2021-04" db="EMBL/GenBank/DDBJ databases">
        <authorList>
            <person name="Gilroy R."/>
        </authorList>
    </citation>
    <scope>NUCLEOTIDE SEQUENCE</scope>
    <source>
        <strain evidence="1">811</strain>
    </source>
</reference>